<feature type="region of interest" description="Disordered" evidence="8">
    <location>
        <begin position="117"/>
        <end position="210"/>
    </location>
</feature>
<feature type="compositionally biased region" description="Basic and acidic residues" evidence="8">
    <location>
        <begin position="162"/>
        <end position="189"/>
    </location>
</feature>
<comment type="subcellular location">
    <subcellularLocation>
        <location evidence="1">Nucleus</location>
        <location evidence="1">Nucleolus</location>
    </subcellularLocation>
</comment>
<keyword evidence="3" id="KW-0690">Ribosome biogenesis</keyword>
<evidence type="ECO:0000256" key="6">
    <source>
        <dbReference type="ARBA" id="ARBA00024695"/>
    </source>
</evidence>
<name>A0AA36NJ88_9DINO</name>
<keyword evidence="10" id="KW-1185">Reference proteome</keyword>
<dbReference type="Proteomes" id="UP001178507">
    <property type="component" value="Unassembled WGS sequence"/>
</dbReference>
<feature type="region of interest" description="Disordered" evidence="8">
    <location>
        <begin position="729"/>
        <end position="779"/>
    </location>
</feature>
<feature type="compositionally biased region" description="Basic and acidic residues" evidence="8">
    <location>
        <begin position="47"/>
        <end position="58"/>
    </location>
</feature>
<dbReference type="PANTHER" id="PTHR23183">
    <property type="entry name" value="NOP14"/>
    <property type="match status" value="1"/>
</dbReference>
<accession>A0AA36NJ88</accession>
<dbReference type="AlphaFoldDB" id="A0AA36NJ88"/>
<dbReference type="GO" id="GO:0030490">
    <property type="term" value="P:maturation of SSU-rRNA"/>
    <property type="evidence" value="ECO:0007669"/>
    <property type="project" value="TreeGrafter"/>
</dbReference>
<feature type="compositionally biased region" description="Basic and acidic residues" evidence="8">
    <location>
        <begin position="226"/>
        <end position="258"/>
    </location>
</feature>
<evidence type="ECO:0000256" key="2">
    <source>
        <dbReference type="ARBA" id="ARBA00007466"/>
    </source>
</evidence>
<organism evidence="9 10">
    <name type="scientific">Effrenium voratum</name>
    <dbReference type="NCBI Taxonomy" id="2562239"/>
    <lineage>
        <taxon>Eukaryota</taxon>
        <taxon>Sar</taxon>
        <taxon>Alveolata</taxon>
        <taxon>Dinophyceae</taxon>
        <taxon>Suessiales</taxon>
        <taxon>Symbiodiniaceae</taxon>
        <taxon>Effrenium</taxon>
    </lineage>
</organism>
<evidence type="ECO:0000256" key="4">
    <source>
        <dbReference type="ARBA" id="ARBA00022552"/>
    </source>
</evidence>
<comment type="caution">
    <text evidence="9">The sequence shown here is derived from an EMBL/GenBank/DDBJ whole genome shotgun (WGS) entry which is preliminary data.</text>
</comment>
<keyword evidence="7" id="KW-0175">Coiled coil</keyword>
<dbReference type="InterPro" id="IPR007276">
    <property type="entry name" value="Nop14"/>
</dbReference>
<gene>
    <name evidence="9" type="ORF">EVOR1521_LOCUS30477</name>
</gene>
<evidence type="ECO:0000256" key="7">
    <source>
        <dbReference type="SAM" id="Coils"/>
    </source>
</evidence>
<feature type="region of interest" description="Disordered" evidence="8">
    <location>
        <begin position="226"/>
        <end position="305"/>
    </location>
</feature>
<dbReference type="Pfam" id="PF04147">
    <property type="entry name" value="Nop14"/>
    <property type="match status" value="2"/>
</dbReference>
<evidence type="ECO:0000256" key="1">
    <source>
        <dbReference type="ARBA" id="ARBA00004604"/>
    </source>
</evidence>
<proteinExistence type="inferred from homology"/>
<evidence type="ECO:0000256" key="8">
    <source>
        <dbReference type="SAM" id="MobiDB-lite"/>
    </source>
</evidence>
<dbReference type="GO" id="GO:0030692">
    <property type="term" value="C:Noc4p-Nop14p complex"/>
    <property type="evidence" value="ECO:0007669"/>
    <property type="project" value="TreeGrafter"/>
</dbReference>
<evidence type="ECO:0000313" key="9">
    <source>
        <dbReference type="EMBL" id="CAJ1409357.1"/>
    </source>
</evidence>
<feature type="compositionally biased region" description="Low complexity" evidence="8">
    <location>
        <begin position="752"/>
        <end position="769"/>
    </location>
</feature>
<evidence type="ECO:0008006" key="11">
    <source>
        <dbReference type="Google" id="ProtNLM"/>
    </source>
</evidence>
<keyword evidence="4" id="KW-0698">rRNA processing</keyword>
<comment type="function">
    <text evidence="6">Involved in nucleolar processing of pre-18S ribosomal RNA. Has a role in the nuclear export of 40S pre-ribosomal subunit to the cytoplasm.</text>
</comment>
<feature type="compositionally biased region" description="Acidic residues" evidence="8">
    <location>
        <begin position="262"/>
        <end position="271"/>
    </location>
</feature>
<evidence type="ECO:0000313" key="10">
    <source>
        <dbReference type="Proteomes" id="UP001178507"/>
    </source>
</evidence>
<dbReference type="PANTHER" id="PTHR23183:SF0">
    <property type="entry name" value="NUCLEOLAR PROTEIN 14"/>
    <property type="match status" value="1"/>
</dbReference>
<protein>
    <recommendedName>
        <fullName evidence="11">Nucleolar protein 14</fullName>
    </recommendedName>
</protein>
<feature type="compositionally biased region" description="Acidic residues" evidence="8">
    <location>
        <begin position="279"/>
        <end position="303"/>
    </location>
</feature>
<dbReference type="EMBL" id="CAUJNA010003764">
    <property type="protein sequence ID" value="CAJ1409357.1"/>
    <property type="molecule type" value="Genomic_DNA"/>
</dbReference>
<keyword evidence="5" id="KW-0539">Nucleus</keyword>
<reference evidence="9" key="1">
    <citation type="submission" date="2023-08" db="EMBL/GenBank/DDBJ databases">
        <authorList>
            <person name="Chen Y."/>
            <person name="Shah S."/>
            <person name="Dougan E. K."/>
            <person name="Thang M."/>
            <person name="Chan C."/>
        </authorList>
    </citation>
    <scope>NUCLEOTIDE SEQUENCE</scope>
</reference>
<feature type="coiled-coil region" evidence="7">
    <location>
        <begin position="678"/>
        <end position="724"/>
    </location>
</feature>
<evidence type="ECO:0000256" key="5">
    <source>
        <dbReference type="ARBA" id="ARBA00023242"/>
    </source>
</evidence>
<evidence type="ECO:0000256" key="3">
    <source>
        <dbReference type="ARBA" id="ARBA00022517"/>
    </source>
</evidence>
<comment type="similarity">
    <text evidence="2">Belongs to the NOP14 family.</text>
</comment>
<feature type="region of interest" description="Disordered" evidence="8">
    <location>
        <begin position="1"/>
        <end position="100"/>
    </location>
</feature>
<dbReference type="GO" id="GO:0032040">
    <property type="term" value="C:small-subunit processome"/>
    <property type="evidence" value="ECO:0007669"/>
    <property type="project" value="InterPro"/>
</dbReference>
<sequence length="779" mass="86784">MLQVAMARKQKRAKAEPGSSGRGAKAEKAGPNPYDRSFQNKRRRHAVLNERVKGEQRNVARSRVAATSERKQKLLQDQLTAGRSSKFRDARLGGDADDGAGVQRLVRLRQRQAKKSFNLGKLSTEDLHHGGQPLSSLPDSELRRSAESDEEDPGTTMDDIIEMGRARKEEAAREREELERQRGDLDKDFSSIMGELNFRPSKAQRPIDRAEPDTYDKLLKELVFDKKATATERTKTPEEIAREKAEKLEALERQRLARTDGLAEDVDEESEVMGASDREAEDDQEEEEGEEEEQEEDALEPEGDAQLGDALGADMEDKAKDGKDEDEDDRLGEDCIKLMRIDEAEKPYKHFMKNASGEEGLPFAPECPSDRLSVEKLLAGCSPTAALKLIQRVRTRTSAALGTENRRKLRSFFLALLDFSVNVVARSDGDISAVGMALVYGLQRPLLEMANEHPEAATNYFLELLKDLGDLPKARELAALKLVPWLFPVTDFQHPVVTPATILADHWASQLAALGENIQDLVSEATMLCTILYELLSPGQKFCSSFFQLGAALLESCAASAEQGRQQCADAAKDIAALLANALSSMEPAVKSMIMQTILQPRLGRLLGKKVISQALQILDEGGPLKPLQLFEEGAVQIKMLDPIFHEEGDRPRGMEASETKQLQRKLNQERRAAARQLSRDSAVVQQLQNQKAEVRRKTSLQEKKRVRQLMDTEKQELKKMATEFDKTMNTTFGSYSKTKERKKANRRMAGNATAENPKAPKPAKVAKGQAKKQKEGKS</sequence>